<dbReference type="InterPro" id="IPR022689">
    <property type="entry name" value="Iron_dep_repressor"/>
</dbReference>
<dbReference type="SMART" id="SM00529">
    <property type="entry name" value="HTH_DTXR"/>
    <property type="match status" value="1"/>
</dbReference>
<dbReference type="PANTHER" id="PTHR33238">
    <property type="entry name" value="IRON (METAL) DEPENDENT REPRESSOR, DTXR FAMILY"/>
    <property type="match status" value="1"/>
</dbReference>
<dbReference type="Pfam" id="PF01325">
    <property type="entry name" value="Fe_dep_repress"/>
    <property type="match status" value="1"/>
</dbReference>
<dbReference type="SMART" id="SM00899">
    <property type="entry name" value="FeoA"/>
    <property type="match status" value="1"/>
</dbReference>
<comment type="subcellular location">
    <subcellularLocation>
        <location evidence="1">Cytoplasm</location>
    </subcellularLocation>
</comment>
<feature type="domain" description="HTH dtxR-type" evidence="13">
    <location>
        <begin position="9"/>
        <end position="70"/>
    </location>
</feature>
<proteinExistence type="inferred from homology"/>
<name>A0A2Z3JHF3_9DEIO</name>
<evidence type="ECO:0000256" key="5">
    <source>
        <dbReference type="ARBA" id="ARBA00022491"/>
    </source>
</evidence>
<dbReference type="Proteomes" id="UP000245368">
    <property type="component" value="Chromosome"/>
</dbReference>
<gene>
    <name evidence="14" type="ORF">DKM44_09765</name>
</gene>
<dbReference type="InterPro" id="IPR038157">
    <property type="entry name" value="FeoA_core_dom"/>
</dbReference>
<dbReference type="InterPro" id="IPR022687">
    <property type="entry name" value="HTH_DTXR"/>
</dbReference>
<dbReference type="InterPro" id="IPR008988">
    <property type="entry name" value="Transcriptional_repressor_C"/>
</dbReference>
<dbReference type="GO" id="GO:0003700">
    <property type="term" value="F:DNA-binding transcription factor activity"/>
    <property type="evidence" value="ECO:0007669"/>
    <property type="project" value="InterPro"/>
</dbReference>
<keyword evidence="6" id="KW-0408">Iron</keyword>
<evidence type="ECO:0000256" key="7">
    <source>
        <dbReference type="ARBA" id="ARBA00023015"/>
    </source>
</evidence>
<keyword evidence="8" id="KW-0238">DNA-binding</keyword>
<evidence type="ECO:0000256" key="9">
    <source>
        <dbReference type="ARBA" id="ARBA00023159"/>
    </source>
</evidence>
<sequence>MTKVETLELSRSAQDYLKQLYVLGEQDERVNTQALAGAMKVTPASATGMLRKLAELGLVQHTAYQGAVLTEGGERVALEMVRHHRLIEAYLHQALGYTLDELHDEAERLEHVISELLEARMADFLGHPTHDPHGDPIPSLDGTLPVREERSLAALAVGVTARVARVPDSDPAQLRALMAAGLTPGAQVSVCRTEPAFGTLTLDLGGAERTLALNVAARVFVVVSPRPQ</sequence>
<dbReference type="InterPro" id="IPR007167">
    <property type="entry name" value="Fe-transptr_FeoA-like"/>
</dbReference>
<dbReference type="OrthoDB" id="9791355at2"/>
<dbReference type="GO" id="GO:0003677">
    <property type="term" value="F:DNA binding"/>
    <property type="evidence" value="ECO:0007669"/>
    <property type="project" value="UniProtKB-KW"/>
</dbReference>
<dbReference type="InterPro" id="IPR050536">
    <property type="entry name" value="DtxR_MntR_Metal-Reg"/>
</dbReference>
<evidence type="ECO:0000256" key="11">
    <source>
        <dbReference type="ARBA" id="ARBA00023211"/>
    </source>
</evidence>
<dbReference type="AlphaFoldDB" id="A0A2Z3JHF3"/>
<evidence type="ECO:0000256" key="10">
    <source>
        <dbReference type="ARBA" id="ARBA00023163"/>
    </source>
</evidence>
<evidence type="ECO:0000256" key="4">
    <source>
        <dbReference type="ARBA" id="ARBA00022490"/>
    </source>
</evidence>
<keyword evidence="15" id="KW-1185">Reference proteome</keyword>
<dbReference type="PROSITE" id="PS50944">
    <property type="entry name" value="HTH_DTXR"/>
    <property type="match status" value="1"/>
</dbReference>
<dbReference type="SUPFAM" id="SSF50037">
    <property type="entry name" value="C-terminal domain of transcriptional repressors"/>
    <property type="match status" value="1"/>
</dbReference>
<reference evidence="14 15" key="1">
    <citation type="submission" date="2018-05" db="EMBL/GenBank/DDBJ databases">
        <title>Complete Genome Sequence of Deinococcus sp. strain 17bor-2.</title>
        <authorList>
            <person name="Srinivasan S."/>
        </authorList>
    </citation>
    <scope>NUCLEOTIDE SEQUENCE [LARGE SCALE GENOMIC DNA]</scope>
    <source>
        <strain evidence="14 15">17bor-2</strain>
    </source>
</reference>
<keyword evidence="11" id="KW-0464">Manganese</keyword>
<dbReference type="Gene3D" id="1.10.10.10">
    <property type="entry name" value="Winged helix-like DNA-binding domain superfamily/Winged helix DNA-binding domain"/>
    <property type="match status" value="1"/>
</dbReference>
<comment type="similarity">
    <text evidence="2">Belongs to the DtxR/MntR family.</text>
</comment>
<evidence type="ECO:0000256" key="1">
    <source>
        <dbReference type="ARBA" id="ARBA00004496"/>
    </source>
</evidence>
<dbReference type="InterPro" id="IPR036388">
    <property type="entry name" value="WH-like_DNA-bd_sf"/>
</dbReference>
<evidence type="ECO:0000313" key="14">
    <source>
        <dbReference type="EMBL" id="AWN23476.1"/>
    </source>
</evidence>
<evidence type="ECO:0000313" key="15">
    <source>
        <dbReference type="Proteomes" id="UP000245368"/>
    </source>
</evidence>
<dbReference type="KEGG" id="dez:DKM44_09765"/>
<accession>A0A2Z3JHF3</accession>
<evidence type="ECO:0000256" key="2">
    <source>
        <dbReference type="ARBA" id="ARBA00007871"/>
    </source>
</evidence>
<dbReference type="RefSeq" id="WP_109827204.1">
    <property type="nucleotide sequence ID" value="NZ_CP029494.1"/>
</dbReference>
<keyword evidence="9" id="KW-0010">Activator</keyword>
<evidence type="ECO:0000256" key="6">
    <source>
        <dbReference type="ARBA" id="ARBA00023004"/>
    </source>
</evidence>
<evidence type="ECO:0000256" key="3">
    <source>
        <dbReference type="ARBA" id="ARBA00011738"/>
    </source>
</evidence>
<keyword evidence="4" id="KW-0963">Cytoplasm</keyword>
<dbReference type="InterPro" id="IPR036421">
    <property type="entry name" value="Fe_dep_repressor_sf"/>
</dbReference>
<dbReference type="EMBL" id="CP029494">
    <property type="protein sequence ID" value="AWN23476.1"/>
    <property type="molecule type" value="Genomic_DNA"/>
</dbReference>
<comment type="subunit">
    <text evidence="3">Homodimer.</text>
</comment>
<dbReference type="SUPFAM" id="SSF46785">
    <property type="entry name" value="Winged helix' DNA-binding domain"/>
    <property type="match status" value="1"/>
</dbReference>
<dbReference type="InterPro" id="IPR001367">
    <property type="entry name" value="Fe_dep_repressor"/>
</dbReference>
<dbReference type="Pfam" id="PF02742">
    <property type="entry name" value="Fe_dep_repr_C"/>
    <property type="match status" value="1"/>
</dbReference>
<dbReference type="GO" id="GO:0046914">
    <property type="term" value="F:transition metal ion binding"/>
    <property type="evidence" value="ECO:0007669"/>
    <property type="project" value="InterPro"/>
</dbReference>
<dbReference type="InterPro" id="IPR036390">
    <property type="entry name" value="WH_DNA-bd_sf"/>
</dbReference>
<dbReference type="GO" id="GO:0005737">
    <property type="term" value="C:cytoplasm"/>
    <property type="evidence" value="ECO:0007669"/>
    <property type="project" value="UniProtKB-SubCell"/>
</dbReference>
<protein>
    <recommendedName>
        <fullName evidence="12">Manganese transport regulator</fullName>
    </recommendedName>
</protein>
<dbReference type="GO" id="GO:0046983">
    <property type="term" value="F:protein dimerization activity"/>
    <property type="evidence" value="ECO:0007669"/>
    <property type="project" value="InterPro"/>
</dbReference>
<dbReference type="Pfam" id="PF04023">
    <property type="entry name" value="FeoA"/>
    <property type="match status" value="1"/>
</dbReference>
<evidence type="ECO:0000256" key="8">
    <source>
        <dbReference type="ARBA" id="ARBA00023125"/>
    </source>
</evidence>
<keyword evidence="7" id="KW-0805">Transcription regulation</keyword>
<dbReference type="PANTHER" id="PTHR33238:SF11">
    <property type="entry name" value="TRANSCRIPTIONAL REGULATOR MNTR"/>
    <property type="match status" value="1"/>
</dbReference>
<dbReference type="SUPFAM" id="SSF47979">
    <property type="entry name" value="Iron-dependent repressor protein, dimerization domain"/>
    <property type="match status" value="1"/>
</dbReference>
<organism evidence="14 15">
    <name type="scientific">Deinococcus irradiatisoli</name>
    <dbReference type="NCBI Taxonomy" id="2202254"/>
    <lineage>
        <taxon>Bacteria</taxon>
        <taxon>Thermotogati</taxon>
        <taxon>Deinococcota</taxon>
        <taxon>Deinococci</taxon>
        <taxon>Deinococcales</taxon>
        <taxon>Deinococcaceae</taxon>
        <taxon>Deinococcus</taxon>
    </lineage>
</organism>
<evidence type="ECO:0000259" key="13">
    <source>
        <dbReference type="PROSITE" id="PS50944"/>
    </source>
</evidence>
<keyword evidence="10" id="KW-0804">Transcription</keyword>
<keyword evidence="5" id="KW-0678">Repressor</keyword>
<evidence type="ECO:0000256" key="12">
    <source>
        <dbReference type="ARBA" id="ARBA00032593"/>
    </source>
</evidence>
<dbReference type="Gene3D" id="2.30.30.90">
    <property type="match status" value="1"/>
</dbReference>